<feature type="transmembrane region" description="Helical" evidence="6">
    <location>
        <begin position="310"/>
        <end position="328"/>
    </location>
</feature>
<name>A0A0J9BGT7_9FIRM</name>
<dbReference type="GO" id="GO:0005886">
    <property type="term" value="C:plasma membrane"/>
    <property type="evidence" value="ECO:0007669"/>
    <property type="project" value="UniProtKB-SubCell"/>
</dbReference>
<evidence type="ECO:0000256" key="6">
    <source>
        <dbReference type="SAM" id="Phobius"/>
    </source>
</evidence>
<dbReference type="GO" id="GO:0022857">
    <property type="term" value="F:transmembrane transporter activity"/>
    <property type="evidence" value="ECO:0007669"/>
    <property type="project" value="InterPro"/>
</dbReference>
<comment type="subcellular location">
    <subcellularLocation>
        <location evidence="1">Cell membrane</location>
        <topology evidence="1">Multi-pass membrane protein</topology>
    </subcellularLocation>
</comment>
<feature type="transmembrane region" description="Helical" evidence="6">
    <location>
        <begin position="59"/>
        <end position="78"/>
    </location>
</feature>
<evidence type="ECO:0000313" key="7">
    <source>
        <dbReference type="EMBL" id="KMW11962.1"/>
    </source>
</evidence>
<proteinExistence type="predicted"/>
<dbReference type="AlphaFoldDB" id="A0A0J9BGT7"/>
<evidence type="ECO:0000256" key="2">
    <source>
        <dbReference type="ARBA" id="ARBA00022475"/>
    </source>
</evidence>
<feature type="transmembrane region" description="Helical" evidence="6">
    <location>
        <begin position="20"/>
        <end position="38"/>
    </location>
</feature>
<sequence length="338" mass="35803">MKKDRKSNFPANLWDTFRSSSYVELLGIICLIVTYCLIVQSQNSTFLSVANIKNVSKQIVVYGILSCALAFPMIGGTFDLSNGAMAGLGGVICARLITDGFFGLQLSLMPAVLFTVAVCCVFGAVNGFIVSKTRIPSFIVTLGADIYLRGILYIFANNTSVTGLPKTFTDISNKEVGGIPLSTLVMIFIFAVSFLVLTRTSFGRKIYATGGNYQAAYLSGINVKAVRLIVYIICAGLSAIAGILMTSRVGAATPSAGDGYSTIAIAACAMGGVSLDGGSGTIIGVLLGAVMMGMITNGMNLLHIGSNWQMITRGILMIVAVFYSMWISQLATRTKKNK</sequence>
<evidence type="ECO:0000256" key="5">
    <source>
        <dbReference type="ARBA" id="ARBA00023136"/>
    </source>
</evidence>
<evidence type="ECO:0000313" key="8">
    <source>
        <dbReference type="Proteomes" id="UP000037392"/>
    </source>
</evidence>
<feature type="transmembrane region" description="Helical" evidence="6">
    <location>
        <begin position="228"/>
        <end position="247"/>
    </location>
</feature>
<evidence type="ECO:0000256" key="4">
    <source>
        <dbReference type="ARBA" id="ARBA00022989"/>
    </source>
</evidence>
<dbReference type="RefSeq" id="WP_007858054.1">
    <property type="nucleotide sequence ID" value="NZ_KQ235887.1"/>
</dbReference>
<evidence type="ECO:0000256" key="1">
    <source>
        <dbReference type="ARBA" id="ARBA00004651"/>
    </source>
</evidence>
<reference evidence="7 8" key="1">
    <citation type="submission" date="2011-04" db="EMBL/GenBank/DDBJ databases">
        <title>The Genome Sequence of Clostridium citroniae WAL-19142.</title>
        <authorList>
            <consortium name="The Broad Institute Genome Sequencing Platform"/>
            <person name="Earl A."/>
            <person name="Ward D."/>
            <person name="Feldgarden M."/>
            <person name="Gevers D."/>
            <person name="Warren Y.A."/>
            <person name="Tyrrell K.L."/>
            <person name="Citron D.M."/>
            <person name="Goldstein E.J."/>
            <person name="Daigneault M."/>
            <person name="Allen-Vercoe E."/>
            <person name="Young S.K."/>
            <person name="Zeng Q."/>
            <person name="Gargeya S."/>
            <person name="Fitzgerald M."/>
            <person name="Haas B."/>
            <person name="Abouelleil A."/>
            <person name="Alvarado L."/>
            <person name="Arachchi H.M."/>
            <person name="Berlin A."/>
            <person name="Brown A."/>
            <person name="Chapman S.B."/>
            <person name="Chen Z."/>
            <person name="Dunbar C."/>
            <person name="Freedman E."/>
            <person name="Gearin G."/>
            <person name="Gellesch M."/>
            <person name="Goldberg J."/>
            <person name="Griggs A."/>
            <person name="Gujja S."/>
            <person name="Heilman E.R."/>
            <person name="Heiman D."/>
            <person name="Howarth C."/>
            <person name="Larson L."/>
            <person name="Lui A."/>
            <person name="MacDonald P.J."/>
            <person name="Mehta T."/>
            <person name="Montmayeur A."/>
            <person name="Murphy C."/>
            <person name="Neiman D."/>
            <person name="Pearson M."/>
            <person name="Priest M."/>
            <person name="Roberts A."/>
            <person name="Saif S."/>
            <person name="Shea T."/>
            <person name="Shenoy N."/>
            <person name="Sisk P."/>
            <person name="Stolte C."/>
            <person name="Sykes S."/>
            <person name="White J."/>
            <person name="Yandava C."/>
            <person name="Wortman J."/>
            <person name="Nusbaum C."/>
            <person name="Birren B."/>
        </authorList>
    </citation>
    <scope>NUCLEOTIDE SEQUENCE [LARGE SCALE GENOMIC DNA]</scope>
    <source>
        <strain evidence="7 8">WAL-19142</strain>
    </source>
</reference>
<dbReference type="Pfam" id="PF02653">
    <property type="entry name" value="BPD_transp_2"/>
    <property type="match status" value="1"/>
</dbReference>
<dbReference type="PANTHER" id="PTHR32196">
    <property type="entry name" value="ABC TRANSPORTER PERMEASE PROTEIN YPHD-RELATED-RELATED"/>
    <property type="match status" value="1"/>
</dbReference>
<keyword evidence="2" id="KW-1003">Cell membrane</keyword>
<keyword evidence="3 6" id="KW-0812">Transmembrane</keyword>
<feature type="transmembrane region" description="Helical" evidence="6">
    <location>
        <begin position="282"/>
        <end position="304"/>
    </location>
</feature>
<keyword evidence="4 6" id="KW-1133">Transmembrane helix</keyword>
<feature type="transmembrane region" description="Helical" evidence="6">
    <location>
        <begin position="108"/>
        <end position="130"/>
    </location>
</feature>
<dbReference type="PATRIC" id="fig|742734.4.peg.5768"/>
<organism evidence="7 8">
    <name type="scientific">[Clostridium] citroniae WAL-19142</name>
    <dbReference type="NCBI Taxonomy" id="742734"/>
    <lineage>
        <taxon>Bacteria</taxon>
        <taxon>Bacillati</taxon>
        <taxon>Bacillota</taxon>
        <taxon>Clostridia</taxon>
        <taxon>Lachnospirales</taxon>
        <taxon>Lachnospiraceae</taxon>
        <taxon>Enterocloster</taxon>
    </lineage>
</organism>
<comment type="caution">
    <text evidence="7">The sequence shown here is derived from an EMBL/GenBank/DDBJ whole genome shotgun (WGS) entry which is preliminary data.</text>
</comment>
<dbReference type="OrthoDB" id="9813906at2"/>
<dbReference type="Proteomes" id="UP000037392">
    <property type="component" value="Unassembled WGS sequence"/>
</dbReference>
<dbReference type="InterPro" id="IPR001851">
    <property type="entry name" value="ABC_transp_permease"/>
</dbReference>
<evidence type="ECO:0008006" key="9">
    <source>
        <dbReference type="Google" id="ProtNLM"/>
    </source>
</evidence>
<evidence type="ECO:0000256" key="3">
    <source>
        <dbReference type="ARBA" id="ARBA00022692"/>
    </source>
</evidence>
<keyword evidence="5 6" id="KW-0472">Membrane</keyword>
<protein>
    <recommendedName>
        <fullName evidence="9">ABC transporter permease</fullName>
    </recommendedName>
</protein>
<feature type="transmembrane region" description="Helical" evidence="6">
    <location>
        <begin position="137"/>
        <end position="156"/>
    </location>
</feature>
<feature type="transmembrane region" description="Helical" evidence="6">
    <location>
        <begin position="176"/>
        <end position="197"/>
    </location>
</feature>
<dbReference type="CDD" id="cd06579">
    <property type="entry name" value="TM_PBP1_transp_AraH_like"/>
    <property type="match status" value="1"/>
</dbReference>
<dbReference type="GeneID" id="93166407"/>
<gene>
    <name evidence="7" type="ORF">HMPREF9470_05392</name>
</gene>
<dbReference type="EMBL" id="ADLK01000053">
    <property type="protein sequence ID" value="KMW11962.1"/>
    <property type="molecule type" value="Genomic_DNA"/>
</dbReference>
<accession>A0A0J9BGT7</accession>